<dbReference type="GO" id="GO:0006094">
    <property type="term" value="P:gluconeogenesis"/>
    <property type="evidence" value="ECO:0007669"/>
    <property type="project" value="UniProtKB-UniRule"/>
</dbReference>
<dbReference type="GO" id="GO:0004807">
    <property type="term" value="F:triose-phosphate isomerase activity"/>
    <property type="evidence" value="ECO:0007669"/>
    <property type="project" value="UniProtKB-UniRule"/>
</dbReference>
<dbReference type="EC" id="5.3.1.1" evidence="8 9"/>
<gene>
    <name evidence="8" type="primary">tpiA</name>
    <name evidence="10" type="ORF">IAC56_04040</name>
</gene>
<evidence type="ECO:0000256" key="3">
    <source>
        <dbReference type="ARBA" id="ARBA00007422"/>
    </source>
</evidence>
<dbReference type="PANTHER" id="PTHR21139">
    <property type="entry name" value="TRIOSEPHOSPHATE ISOMERASE"/>
    <property type="match status" value="1"/>
</dbReference>
<dbReference type="Pfam" id="PF00121">
    <property type="entry name" value="TIM"/>
    <property type="match status" value="1"/>
</dbReference>
<comment type="function">
    <text evidence="8">Involved in the gluconeogenesis. Catalyzes stereospecifically the conversion of dihydroxyacetone phosphate (DHAP) to D-glyceraldehyde-3-phosphate (G3P).</text>
</comment>
<dbReference type="HAMAP" id="MF_00147_B">
    <property type="entry name" value="TIM_B"/>
    <property type="match status" value="1"/>
</dbReference>
<feature type="binding site" evidence="8">
    <location>
        <begin position="235"/>
        <end position="236"/>
    </location>
    <ligand>
        <name>substrate</name>
    </ligand>
</feature>
<protein>
    <recommendedName>
        <fullName evidence="8 9">Triosephosphate isomerase</fullName>
        <shortName evidence="8">TIM</shortName>
        <shortName evidence="8">TPI</shortName>
        <ecNumber evidence="8 9">5.3.1.1</ecNumber>
    </recommendedName>
    <alternativeName>
        <fullName evidence="8">Triose-phosphate isomerase</fullName>
    </alternativeName>
</protein>
<feature type="binding site" evidence="8">
    <location>
        <position position="175"/>
    </location>
    <ligand>
        <name>substrate</name>
    </ligand>
</feature>
<keyword evidence="6 8" id="KW-0324">Glycolysis</keyword>
<dbReference type="EMBL" id="DVMY01000067">
    <property type="protein sequence ID" value="HIU37426.1"/>
    <property type="molecule type" value="Genomic_DNA"/>
</dbReference>
<dbReference type="InterPro" id="IPR013785">
    <property type="entry name" value="Aldolase_TIM"/>
</dbReference>
<evidence type="ECO:0000313" key="10">
    <source>
        <dbReference type="EMBL" id="HIU37426.1"/>
    </source>
</evidence>
<feature type="binding site" evidence="8">
    <location>
        <position position="214"/>
    </location>
    <ligand>
        <name>substrate</name>
    </ligand>
</feature>
<comment type="similarity">
    <text evidence="3 8 9">Belongs to the triosephosphate isomerase family.</text>
</comment>
<dbReference type="NCBIfam" id="TIGR00419">
    <property type="entry name" value="tim"/>
    <property type="match status" value="1"/>
</dbReference>
<evidence type="ECO:0000313" key="11">
    <source>
        <dbReference type="Proteomes" id="UP000824083"/>
    </source>
</evidence>
<comment type="pathway">
    <text evidence="2">Carbohydrate metabolism; erythritol degradation.</text>
</comment>
<dbReference type="InterPro" id="IPR022896">
    <property type="entry name" value="TrioseP_Isoase_bac/euk"/>
</dbReference>
<dbReference type="PROSITE" id="PS51440">
    <property type="entry name" value="TIM_2"/>
    <property type="match status" value="1"/>
</dbReference>
<keyword evidence="4 8" id="KW-0312">Gluconeogenesis</keyword>
<dbReference type="Proteomes" id="UP000824083">
    <property type="component" value="Unassembled WGS sequence"/>
</dbReference>
<comment type="subcellular location">
    <subcellularLocation>
        <location evidence="8 9">Cytoplasm</location>
    </subcellularLocation>
</comment>
<dbReference type="InterPro" id="IPR000652">
    <property type="entry name" value="Triosephosphate_isomerase"/>
</dbReference>
<evidence type="ECO:0000256" key="5">
    <source>
        <dbReference type="ARBA" id="ARBA00022490"/>
    </source>
</evidence>
<sequence length="254" mass="26868">MTRKPFVVANWKMNGSLKANDEWLSAAMPQMSGTRLACDVAVCAPFIYLPQLVIGFEHSATLVGAQNCAQYAQGAYTGEVSAAMLADIGCDLVILGHSERRTLFGETDETVAGKVKLAFDNGVMPIVCVGETLEEREAGRTIEVVSRQLRAVLDKVGILPLVSGALAYEPLWAIGTGKSASAKDAQAVHEALRAVLAEVDQEAAQRTRILYGGSVKAKNASELFAQPDIDGALVGGASLKAEDFLAICHCADSL</sequence>
<dbReference type="GO" id="GO:0019563">
    <property type="term" value="P:glycerol catabolic process"/>
    <property type="evidence" value="ECO:0007669"/>
    <property type="project" value="TreeGrafter"/>
</dbReference>
<dbReference type="InterPro" id="IPR035990">
    <property type="entry name" value="TIM_sf"/>
</dbReference>
<comment type="subunit">
    <text evidence="8 9">Homodimer.</text>
</comment>
<dbReference type="SUPFAM" id="SSF51351">
    <property type="entry name" value="Triosephosphate isomerase (TIM)"/>
    <property type="match status" value="1"/>
</dbReference>
<comment type="caution">
    <text evidence="10">The sequence shown here is derived from an EMBL/GenBank/DDBJ whole genome shotgun (WGS) entry which is preliminary data.</text>
</comment>
<comment type="pathway">
    <text evidence="8 9">Carbohydrate biosynthesis; gluconeogenesis.</text>
</comment>
<dbReference type="InterPro" id="IPR020861">
    <property type="entry name" value="Triosephosphate_isomerase_AS"/>
</dbReference>
<dbReference type="GO" id="GO:0006096">
    <property type="term" value="P:glycolytic process"/>
    <property type="evidence" value="ECO:0007669"/>
    <property type="project" value="UniProtKB-UniRule"/>
</dbReference>
<comment type="pathway">
    <text evidence="1 8 9">Carbohydrate degradation; glycolysis; D-glyceraldehyde 3-phosphate from glycerone phosphate: step 1/1.</text>
</comment>
<accession>A0A9D1IIL5</accession>
<dbReference type="Gene3D" id="3.20.20.70">
    <property type="entry name" value="Aldolase class I"/>
    <property type="match status" value="1"/>
</dbReference>
<keyword evidence="7 8" id="KW-0413">Isomerase</keyword>
<reference evidence="10" key="1">
    <citation type="submission" date="2020-10" db="EMBL/GenBank/DDBJ databases">
        <authorList>
            <person name="Gilroy R."/>
        </authorList>
    </citation>
    <scope>NUCLEOTIDE SEQUENCE</scope>
    <source>
        <strain evidence="10">7463</strain>
    </source>
</reference>
<dbReference type="CDD" id="cd00311">
    <property type="entry name" value="TIM"/>
    <property type="match status" value="1"/>
</dbReference>
<comment type="catalytic activity">
    <reaction evidence="8 9">
        <text>D-glyceraldehyde 3-phosphate = dihydroxyacetone phosphate</text>
        <dbReference type="Rhea" id="RHEA:18585"/>
        <dbReference type="ChEBI" id="CHEBI:57642"/>
        <dbReference type="ChEBI" id="CHEBI:59776"/>
        <dbReference type="EC" id="5.3.1.1"/>
    </reaction>
</comment>
<evidence type="ECO:0000256" key="4">
    <source>
        <dbReference type="ARBA" id="ARBA00022432"/>
    </source>
</evidence>
<evidence type="ECO:0000256" key="8">
    <source>
        <dbReference type="HAMAP-Rule" id="MF_00147"/>
    </source>
</evidence>
<feature type="active site" description="Electrophile" evidence="8">
    <location>
        <position position="97"/>
    </location>
</feature>
<feature type="active site" description="Proton acceptor" evidence="8">
    <location>
        <position position="169"/>
    </location>
</feature>
<organism evidence="10 11">
    <name type="scientific">Candidatus Aphodousia faecigallinarum</name>
    <dbReference type="NCBI Taxonomy" id="2840677"/>
    <lineage>
        <taxon>Bacteria</taxon>
        <taxon>Pseudomonadati</taxon>
        <taxon>Pseudomonadota</taxon>
        <taxon>Betaproteobacteria</taxon>
        <taxon>Burkholderiales</taxon>
        <taxon>Sutterellaceae</taxon>
        <taxon>Sutterellaceae incertae sedis</taxon>
        <taxon>Candidatus Aphodousia</taxon>
    </lineage>
</organism>
<keyword evidence="5 8" id="KW-0963">Cytoplasm</keyword>
<evidence type="ECO:0000256" key="7">
    <source>
        <dbReference type="ARBA" id="ARBA00023235"/>
    </source>
</evidence>
<reference evidence="10" key="2">
    <citation type="journal article" date="2021" name="PeerJ">
        <title>Extensive microbial diversity within the chicken gut microbiome revealed by metagenomics and culture.</title>
        <authorList>
            <person name="Gilroy R."/>
            <person name="Ravi A."/>
            <person name="Getino M."/>
            <person name="Pursley I."/>
            <person name="Horton D.L."/>
            <person name="Alikhan N.F."/>
            <person name="Baker D."/>
            <person name="Gharbi K."/>
            <person name="Hall N."/>
            <person name="Watson M."/>
            <person name="Adriaenssens E.M."/>
            <person name="Foster-Nyarko E."/>
            <person name="Jarju S."/>
            <person name="Secka A."/>
            <person name="Antonio M."/>
            <person name="Oren A."/>
            <person name="Chaudhuri R.R."/>
            <person name="La Ragione R."/>
            <person name="Hildebrand F."/>
            <person name="Pallen M.J."/>
        </authorList>
    </citation>
    <scope>NUCLEOTIDE SEQUENCE</scope>
    <source>
        <strain evidence="10">7463</strain>
    </source>
</reference>
<evidence type="ECO:0000256" key="1">
    <source>
        <dbReference type="ARBA" id="ARBA00004680"/>
    </source>
</evidence>
<dbReference type="AlphaFoldDB" id="A0A9D1IIL5"/>
<proteinExistence type="inferred from homology"/>
<evidence type="ECO:0000256" key="9">
    <source>
        <dbReference type="RuleBase" id="RU363013"/>
    </source>
</evidence>
<dbReference type="GO" id="GO:0046166">
    <property type="term" value="P:glyceraldehyde-3-phosphate biosynthetic process"/>
    <property type="evidence" value="ECO:0007669"/>
    <property type="project" value="TreeGrafter"/>
</dbReference>
<name>A0A9D1IIL5_9BURK</name>
<feature type="binding site" evidence="8">
    <location>
        <begin position="10"/>
        <end position="12"/>
    </location>
    <ligand>
        <name>substrate</name>
    </ligand>
</feature>
<dbReference type="FunFam" id="3.20.20.70:FF:000016">
    <property type="entry name" value="Triosephosphate isomerase"/>
    <property type="match status" value="1"/>
</dbReference>
<dbReference type="GO" id="GO:0005829">
    <property type="term" value="C:cytosol"/>
    <property type="evidence" value="ECO:0007669"/>
    <property type="project" value="TreeGrafter"/>
</dbReference>
<dbReference type="PROSITE" id="PS00171">
    <property type="entry name" value="TIM_1"/>
    <property type="match status" value="1"/>
</dbReference>
<evidence type="ECO:0000256" key="6">
    <source>
        <dbReference type="ARBA" id="ARBA00023152"/>
    </source>
</evidence>
<evidence type="ECO:0000256" key="2">
    <source>
        <dbReference type="ARBA" id="ARBA00004939"/>
    </source>
</evidence>
<dbReference type="PANTHER" id="PTHR21139:SF42">
    <property type="entry name" value="TRIOSEPHOSPHATE ISOMERASE"/>
    <property type="match status" value="1"/>
</dbReference>